<accession>A0ABS5PC83</accession>
<protein>
    <submittedName>
        <fullName evidence="1">Uncharacterized protein</fullName>
    </submittedName>
</protein>
<dbReference type="RefSeq" id="WP_213299746.1">
    <property type="nucleotide sequence ID" value="NZ_JAGYVZ010000010.1"/>
</dbReference>
<dbReference type="EMBL" id="JAGYVZ010000010">
    <property type="protein sequence ID" value="MBS7231721.1"/>
    <property type="molecule type" value="Genomic_DNA"/>
</dbReference>
<sequence length="205" mass="21352">MNKEVVIIGGGILGGMMSNGVSTLLPQSDSPLLNLVFAGASAFGATKVNGTSTKDNLLRGSLMGSAVVQALLAVKKVADKHLSSKLTGTGKGTLFAKGAVGLACPFDEGLNGQFMGGDGHVYEIDEQGLNGTFMDEAGNVFHTEEGLNGSFMDEAGNVFHTEEGLNGVDDEYEDGLHGAESDVYGEDERGLHGAEEEALYAELYQ</sequence>
<reference evidence="1 2" key="1">
    <citation type="journal article" date="2018" name="Int. J. Syst. Evol. Microbiol.">
        <title>Flavobacterium chryseum sp. nov. and Flavobacterium psychroterrae sp. nov., novel environmental bacteria isolated from Antarctica.</title>
        <authorList>
            <person name="Kralova S."/>
            <person name="Svec P."/>
            <person name="Busse H.J."/>
            <person name="Stankova E."/>
            <person name="Vaczi P."/>
            <person name="Sedlacek I."/>
        </authorList>
    </citation>
    <scope>NUCLEOTIDE SEQUENCE [LARGE SCALE GENOMIC DNA]</scope>
    <source>
        <strain evidence="1 2">CCM 8827</strain>
    </source>
</reference>
<dbReference type="Proteomes" id="UP000722625">
    <property type="component" value="Unassembled WGS sequence"/>
</dbReference>
<evidence type="ECO:0000313" key="1">
    <source>
        <dbReference type="EMBL" id="MBS7231721.1"/>
    </source>
</evidence>
<gene>
    <name evidence="1" type="ORF">KHA90_11855</name>
</gene>
<proteinExistence type="predicted"/>
<keyword evidence="2" id="KW-1185">Reference proteome</keyword>
<name>A0ABS5PC83_9FLAO</name>
<comment type="caution">
    <text evidence="1">The sequence shown here is derived from an EMBL/GenBank/DDBJ whole genome shotgun (WGS) entry which is preliminary data.</text>
</comment>
<evidence type="ECO:0000313" key="2">
    <source>
        <dbReference type="Proteomes" id="UP000722625"/>
    </source>
</evidence>
<organism evidence="1 2">
    <name type="scientific">Flavobacterium psychroterrae</name>
    <dbReference type="NCBI Taxonomy" id="2133767"/>
    <lineage>
        <taxon>Bacteria</taxon>
        <taxon>Pseudomonadati</taxon>
        <taxon>Bacteroidota</taxon>
        <taxon>Flavobacteriia</taxon>
        <taxon>Flavobacteriales</taxon>
        <taxon>Flavobacteriaceae</taxon>
        <taxon>Flavobacterium</taxon>
    </lineage>
</organism>